<comment type="caution">
    <text evidence="2">The sequence shown here is derived from an EMBL/GenBank/DDBJ whole genome shotgun (WGS) entry which is preliminary data.</text>
</comment>
<evidence type="ECO:0000256" key="1">
    <source>
        <dbReference type="SAM" id="Phobius"/>
    </source>
</evidence>
<organism evidence="2 3">
    <name type="scientific">Triparma laevis f. inornata</name>
    <dbReference type="NCBI Taxonomy" id="1714386"/>
    <lineage>
        <taxon>Eukaryota</taxon>
        <taxon>Sar</taxon>
        <taxon>Stramenopiles</taxon>
        <taxon>Ochrophyta</taxon>
        <taxon>Bolidophyceae</taxon>
        <taxon>Parmales</taxon>
        <taxon>Triparmaceae</taxon>
        <taxon>Triparma</taxon>
    </lineage>
</organism>
<keyword evidence="1" id="KW-0472">Membrane</keyword>
<feature type="transmembrane region" description="Helical" evidence="1">
    <location>
        <begin position="194"/>
        <end position="217"/>
    </location>
</feature>
<feature type="transmembrane region" description="Helical" evidence="1">
    <location>
        <begin position="168"/>
        <end position="187"/>
    </location>
</feature>
<keyword evidence="1" id="KW-0812">Transmembrane</keyword>
<accession>A0A9W7AT72</accession>
<gene>
    <name evidence="2" type="ORF">TL16_g07905</name>
</gene>
<dbReference type="SUPFAM" id="SSF49899">
    <property type="entry name" value="Concanavalin A-like lectins/glucanases"/>
    <property type="match status" value="1"/>
</dbReference>
<dbReference type="EMBL" id="BLQM01000255">
    <property type="protein sequence ID" value="GMH78696.1"/>
    <property type="molecule type" value="Genomic_DNA"/>
</dbReference>
<feature type="transmembrane region" description="Helical" evidence="1">
    <location>
        <begin position="244"/>
        <end position="267"/>
    </location>
</feature>
<reference evidence="3" key="1">
    <citation type="journal article" date="2023" name="Commun. Biol.">
        <title>Genome analysis of Parmales, the sister group of diatoms, reveals the evolutionary specialization of diatoms from phago-mixotrophs to photoautotrophs.</title>
        <authorList>
            <person name="Ban H."/>
            <person name="Sato S."/>
            <person name="Yoshikawa S."/>
            <person name="Yamada K."/>
            <person name="Nakamura Y."/>
            <person name="Ichinomiya M."/>
            <person name="Sato N."/>
            <person name="Blanc-Mathieu R."/>
            <person name="Endo H."/>
            <person name="Kuwata A."/>
            <person name="Ogata H."/>
        </authorList>
    </citation>
    <scope>NUCLEOTIDE SEQUENCE [LARGE SCALE GENOMIC DNA]</scope>
</reference>
<dbReference type="AlphaFoldDB" id="A0A9W7AT72"/>
<evidence type="ECO:0000313" key="3">
    <source>
        <dbReference type="Proteomes" id="UP001162640"/>
    </source>
</evidence>
<sequence length="294" mass="32778">MNGPTCSADGLSLDGTDDWADIDDWEWGGTTSFEVYVKYESFNSQSRVFDFGNGMSSDSNNVFLYNYMATSEIVWGVLQGSSGKYLLMSSYDSSTWTHVVVTVSDTTMKIFAAAQIIVNLPTIVPAMSIPDNMKEAMKAASFLNVDVFNWVSVGCWTGGVGYYDKTLYMTLATTGSCALFIFIGGLLKKHRSWCFTIAITITYLVLPTVTTTIFGLFPCDSLDNDSSMLRKDYSISCFDGDKRFWVMCGWLMVLVFPIGVVAMYNLVLRSKKARLMSSVVERLEDEEITPLMFL</sequence>
<proteinExistence type="predicted"/>
<keyword evidence="1" id="KW-1133">Transmembrane helix</keyword>
<dbReference type="InterPro" id="IPR013320">
    <property type="entry name" value="ConA-like_dom_sf"/>
</dbReference>
<name>A0A9W7AT72_9STRA</name>
<dbReference type="Gene3D" id="2.60.120.200">
    <property type="match status" value="1"/>
</dbReference>
<evidence type="ECO:0000313" key="2">
    <source>
        <dbReference type="EMBL" id="GMH78696.1"/>
    </source>
</evidence>
<protein>
    <submittedName>
        <fullName evidence="2">Uncharacterized protein</fullName>
    </submittedName>
</protein>
<dbReference type="Proteomes" id="UP001162640">
    <property type="component" value="Unassembled WGS sequence"/>
</dbReference>